<dbReference type="AlphaFoldDB" id="A0AAU8J7Y4"/>
<keyword evidence="1" id="KW-0812">Transmembrane</keyword>
<reference evidence="2" key="1">
    <citation type="submission" date="2024-07" db="EMBL/GenBank/DDBJ databases">
        <authorList>
            <person name="Kim Y.J."/>
            <person name="Jeong J.Y."/>
        </authorList>
    </citation>
    <scope>NUCLEOTIDE SEQUENCE</scope>
    <source>
        <strain evidence="2">GIHE-MW2</strain>
    </source>
</reference>
<keyword evidence="1" id="KW-0472">Membrane</keyword>
<organism evidence="2">
    <name type="scientific">Planktothricoides raciborskii GIHE-MW2</name>
    <dbReference type="NCBI Taxonomy" id="2792601"/>
    <lineage>
        <taxon>Bacteria</taxon>
        <taxon>Bacillati</taxon>
        <taxon>Cyanobacteriota</taxon>
        <taxon>Cyanophyceae</taxon>
        <taxon>Oscillatoriophycideae</taxon>
        <taxon>Oscillatoriales</taxon>
        <taxon>Oscillatoriaceae</taxon>
        <taxon>Planktothricoides</taxon>
    </lineage>
</organism>
<proteinExistence type="predicted"/>
<dbReference type="EMBL" id="CP159837">
    <property type="protein sequence ID" value="XCM34840.1"/>
    <property type="molecule type" value="Genomic_DNA"/>
</dbReference>
<sequence length="62" mass="7114">MCPLCYLLSLLMIIGTYLKIDAFWNSEQVHQVRRWFGDRGASIFYYAIGGSIMAFGLFLSTQ</sequence>
<gene>
    <name evidence="2" type="ORF">ABWT76_003483</name>
</gene>
<evidence type="ECO:0000256" key="1">
    <source>
        <dbReference type="SAM" id="Phobius"/>
    </source>
</evidence>
<dbReference type="RefSeq" id="WP_054466200.1">
    <property type="nucleotide sequence ID" value="NZ_CP159837.1"/>
</dbReference>
<feature type="transmembrane region" description="Helical" evidence="1">
    <location>
        <begin position="42"/>
        <end position="60"/>
    </location>
</feature>
<accession>A0AAU8J7Y4</accession>
<keyword evidence="1" id="KW-1133">Transmembrane helix</keyword>
<name>A0AAU8J7Y4_9CYAN</name>
<evidence type="ECO:0000313" key="2">
    <source>
        <dbReference type="EMBL" id="XCM34840.1"/>
    </source>
</evidence>
<protein>
    <submittedName>
        <fullName evidence="2">Uncharacterized protein</fullName>
    </submittedName>
</protein>